<evidence type="ECO:0000256" key="3">
    <source>
        <dbReference type="HAMAP-Rule" id="MF_00245"/>
    </source>
</evidence>
<evidence type="ECO:0000313" key="4">
    <source>
        <dbReference type="EMBL" id="MBK5897342.1"/>
    </source>
</evidence>
<dbReference type="PANTHER" id="PTHR40083:SF1">
    <property type="entry name" value="UPF0122 PROTEIN YLXM"/>
    <property type="match status" value="1"/>
</dbReference>
<comment type="caution">
    <text evidence="4">The sequence shown here is derived from an EMBL/GenBank/DDBJ whole genome shotgun (WGS) entry which is preliminary data.</text>
</comment>
<comment type="similarity">
    <text evidence="1 3">Belongs to the UPF0122 family.</text>
</comment>
<dbReference type="GO" id="GO:0003677">
    <property type="term" value="F:DNA binding"/>
    <property type="evidence" value="ECO:0007669"/>
    <property type="project" value="UniProtKB-KW"/>
</dbReference>
<dbReference type="InterPro" id="IPR054831">
    <property type="entry name" value="UPF0122_fam_protein"/>
</dbReference>
<dbReference type="InterPro" id="IPR013324">
    <property type="entry name" value="RNA_pol_sigma_r3/r4-like"/>
</dbReference>
<evidence type="ECO:0000256" key="1">
    <source>
        <dbReference type="ARBA" id="ARBA00008720"/>
    </source>
</evidence>
<proteinExistence type="inferred from homology"/>
<protein>
    <recommendedName>
        <fullName evidence="3">UPF0122 protein JJN12_05995</fullName>
    </recommendedName>
</protein>
<keyword evidence="5" id="KW-1185">Reference proteome</keyword>
<dbReference type="InterPro" id="IPR036388">
    <property type="entry name" value="WH-like_DNA-bd_sf"/>
</dbReference>
<dbReference type="Proteomes" id="UP000604730">
    <property type="component" value="Unassembled WGS sequence"/>
</dbReference>
<dbReference type="InterPro" id="IPR007394">
    <property type="entry name" value="UPF0122"/>
</dbReference>
<gene>
    <name evidence="4" type="ORF">JJN12_05995</name>
</gene>
<evidence type="ECO:0000256" key="2">
    <source>
        <dbReference type="ARBA" id="ARBA00024764"/>
    </source>
</evidence>
<dbReference type="SUPFAM" id="SSF88659">
    <property type="entry name" value="Sigma3 and sigma4 domains of RNA polymerase sigma factors"/>
    <property type="match status" value="1"/>
</dbReference>
<evidence type="ECO:0000313" key="5">
    <source>
        <dbReference type="Proteomes" id="UP000604730"/>
    </source>
</evidence>
<dbReference type="RefSeq" id="WP_208428833.1">
    <property type="nucleotide sequence ID" value="NZ_JAEPRJ010000001.1"/>
</dbReference>
<reference evidence="4 5" key="1">
    <citation type="submission" date="2021-01" db="EMBL/GenBank/DDBJ databases">
        <title>Isolation and description of Catonella massiliensis sp. nov., a novel Catonella species, isolated from a stable periodontitis subject.</title>
        <authorList>
            <person name="Antezack A."/>
            <person name="Boxberger M."/>
            <person name="La Scola B."/>
            <person name="Monnet-Corti V."/>
        </authorList>
    </citation>
    <scope>NUCLEOTIDE SEQUENCE [LARGE SCALE GENOMIC DNA]</scope>
    <source>
        <strain evidence="4 5">Marseille-Q4567</strain>
    </source>
</reference>
<organism evidence="4 5">
    <name type="scientific">Catonella massiliensis</name>
    <dbReference type="NCBI Taxonomy" id="2799636"/>
    <lineage>
        <taxon>Bacteria</taxon>
        <taxon>Bacillati</taxon>
        <taxon>Bacillota</taxon>
        <taxon>Clostridia</taxon>
        <taxon>Lachnospirales</taxon>
        <taxon>Lachnospiraceae</taxon>
        <taxon>Catonella</taxon>
    </lineage>
</organism>
<sequence>MEKKADILDERLRVAELYDYYGVLLKEGSSKLLEAYVHEDLSLSEIAETEGISRQGVHDNLKRSIKQLEEFDNKLGLIKKSEEISVTLDMLKETISKSTDEKLKENVRIDLDRLYNIF</sequence>
<dbReference type="Gene3D" id="1.10.10.10">
    <property type="entry name" value="Winged helix-like DNA-binding domain superfamily/Winged helix DNA-binding domain"/>
    <property type="match status" value="1"/>
</dbReference>
<dbReference type="Pfam" id="PF04297">
    <property type="entry name" value="UPF0122"/>
    <property type="match status" value="1"/>
</dbReference>
<dbReference type="NCBIfam" id="NF045758">
    <property type="entry name" value="YlxM"/>
    <property type="match status" value="1"/>
</dbReference>
<dbReference type="HAMAP" id="MF_00245">
    <property type="entry name" value="UPF0122"/>
    <property type="match status" value="1"/>
</dbReference>
<name>A0ABS1IZM7_9FIRM</name>
<comment type="function">
    <text evidence="2 3">Might take part in the signal recognition particle (SRP) pathway. This is inferred from the conservation of its genetic proximity to ftsY/ffh. May be a regulatory protein.</text>
</comment>
<keyword evidence="4" id="KW-0238">DNA-binding</keyword>
<dbReference type="PANTHER" id="PTHR40083">
    <property type="entry name" value="UPF0122 PROTEIN CBO2450/CLC_2298"/>
    <property type="match status" value="1"/>
</dbReference>
<dbReference type="EMBL" id="JAEPRJ010000001">
    <property type="protein sequence ID" value="MBK5897342.1"/>
    <property type="molecule type" value="Genomic_DNA"/>
</dbReference>
<accession>A0ABS1IZM7</accession>